<dbReference type="Pfam" id="PF02576">
    <property type="entry name" value="RimP_N"/>
    <property type="match status" value="1"/>
</dbReference>
<dbReference type="InterPro" id="IPR028989">
    <property type="entry name" value="RimP_N"/>
</dbReference>
<dbReference type="EMBL" id="FMCU01000006">
    <property type="protein sequence ID" value="SCF20987.1"/>
    <property type="molecule type" value="Genomic_DNA"/>
</dbReference>
<evidence type="ECO:0000313" key="6">
    <source>
        <dbReference type="EMBL" id="SCF20987.1"/>
    </source>
</evidence>
<dbReference type="SUPFAM" id="SSF75420">
    <property type="entry name" value="YhbC-like, N-terminal domain"/>
    <property type="match status" value="1"/>
</dbReference>
<dbReference type="GO" id="GO:0000028">
    <property type="term" value="P:ribosomal small subunit assembly"/>
    <property type="evidence" value="ECO:0007669"/>
    <property type="project" value="TreeGrafter"/>
</dbReference>
<evidence type="ECO:0000313" key="7">
    <source>
        <dbReference type="Proteomes" id="UP000198797"/>
    </source>
</evidence>
<comment type="function">
    <text evidence="3">Required for maturation of 30S ribosomal subunits.</text>
</comment>
<dbReference type="AlphaFoldDB" id="A0A1C4YJY0"/>
<dbReference type="Gene3D" id="3.30.300.70">
    <property type="entry name" value="RimP-like superfamily, N-terminal"/>
    <property type="match status" value="1"/>
</dbReference>
<dbReference type="GO" id="GO:0006412">
    <property type="term" value="P:translation"/>
    <property type="evidence" value="ECO:0007669"/>
    <property type="project" value="TreeGrafter"/>
</dbReference>
<feature type="region of interest" description="Disordered" evidence="4">
    <location>
        <begin position="199"/>
        <end position="237"/>
    </location>
</feature>
<evidence type="ECO:0000256" key="2">
    <source>
        <dbReference type="ARBA" id="ARBA00022517"/>
    </source>
</evidence>
<dbReference type="InterPro" id="IPR028998">
    <property type="entry name" value="RimP_C"/>
</dbReference>
<dbReference type="CDD" id="cd01734">
    <property type="entry name" value="YlxS_C"/>
    <property type="match status" value="1"/>
</dbReference>
<keyword evidence="2 3" id="KW-0690">Ribosome biogenesis</keyword>
<feature type="compositionally biased region" description="Basic and acidic residues" evidence="4">
    <location>
        <begin position="18"/>
        <end position="27"/>
    </location>
</feature>
<feature type="domain" description="Ribosome maturation factor RimP N-terminal" evidence="5">
    <location>
        <begin position="47"/>
        <end position="123"/>
    </location>
</feature>
<dbReference type="OrthoDB" id="9805006at2"/>
<gene>
    <name evidence="3" type="primary">rimP</name>
    <name evidence="6" type="ORF">GA0070216_106273</name>
</gene>
<dbReference type="GO" id="GO:0005829">
    <property type="term" value="C:cytosol"/>
    <property type="evidence" value="ECO:0007669"/>
    <property type="project" value="TreeGrafter"/>
</dbReference>
<dbReference type="PANTHER" id="PTHR33867:SF1">
    <property type="entry name" value="RIBOSOME MATURATION FACTOR RIMP"/>
    <property type="match status" value="1"/>
</dbReference>
<evidence type="ECO:0000256" key="3">
    <source>
        <dbReference type="HAMAP-Rule" id="MF_01077"/>
    </source>
</evidence>
<dbReference type="NCBIfam" id="NF000930">
    <property type="entry name" value="PRK00092.2-2"/>
    <property type="match status" value="1"/>
</dbReference>
<feature type="compositionally biased region" description="Acidic residues" evidence="4">
    <location>
        <begin position="201"/>
        <end position="237"/>
    </location>
</feature>
<proteinExistence type="inferred from homology"/>
<name>A0A1C4YJY0_9ACTN</name>
<keyword evidence="7" id="KW-1185">Reference proteome</keyword>
<dbReference type="STRING" id="121616.GA0070216_106273"/>
<dbReference type="InterPro" id="IPR003728">
    <property type="entry name" value="Ribosome_maturation_RimP"/>
</dbReference>
<comment type="similarity">
    <text evidence="3">Belongs to the RimP family.</text>
</comment>
<keyword evidence="1 3" id="KW-0963">Cytoplasm</keyword>
<evidence type="ECO:0000256" key="1">
    <source>
        <dbReference type="ARBA" id="ARBA00022490"/>
    </source>
</evidence>
<reference evidence="7" key="1">
    <citation type="submission" date="2016-06" db="EMBL/GenBank/DDBJ databases">
        <authorList>
            <person name="Varghese N."/>
            <person name="Submissions Spin"/>
        </authorList>
    </citation>
    <scope>NUCLEOTIDE SEQUENCE [LARGE SCALE GENOMIC DNA]</scope>
    <source>
        <strain evidence="7">DSM 44100</strain>
    </source>
</reference>
<dbReference type="PANTHER" id="PTHR33867">
    <property type="entry name" value="RIBOSOME MATURATION FACTOR RIMP"/>
    <property type="match status" value="1"/>
</dbReference>
<comment type="subcellular location">
    <subcellularLocation>
        <location evidence="3">Cytoplasm</location>
    </subcellularLocation>
</comment>
<organism evidence="6 7">
    <name type="scientific">Micromonospora matsumotoense</name>
    <dbReference type="NCBI Taxonomy" id="121616"/>
    <lineage>
        <taxon>Bacteria</taxon>
        <taxon>Bacillati</taxon>
        <taxon>Actinomycetota</taxon>
        <taxon>Actinomycetes</taxon>
        <taxon>Micromonosporales</taxon>
        <taxon>Micromonosporaceae</taxon>
        <taxon>Micromonospora</taxon>
    </lineage>
</organism>
<dbReference type="RefSeq" id="WP_091246279.1">
    <property type="nucleotide sequence ID" value="NZ_FMCU01000006.1"/>
</dbReference>
<dbReference type="Proteomes" id="UP000198797">
    <property type="component" value="Unassembled WGS sequence"/>
</dbReference>
<protein>
    <recommendedName>
        <fullName evidence="3">Ribosome maturation factor RimP</fullName>
    </recommendedName>
</protein>
<accession>A0A1C4YJY0</accession>
<sequence length="237" mass="25739">MTQRGRATRPAAPTGRSRRTDGDRGGDRAGASRGDLAARRTKLRDVIAPVVTAAGYDLEDVSVSRAGRRHVVRVIVDADGGINLDAVADVSRLVSAALDTAEEAGGDIVAGEYQLEVSSPGVDRPLTLPRHWRRNAGRLVKVTVRVERTDAQPAVDRQVTGRVVVADDERVVLETESGQVEHRYAALGPGRVQVEFHRLDEIDEADEVDGDDDDDESDGDEHDADEDDDDDVEDEER</sequence>
<feature type="region of interest" description="Disordered" evidence="4">
    <location>
        <begin position="1"/>
        <end position="35"/>
    </location>
</feature>
<dbReference type="HAMAP" id="MF_01077">
    <property type="entry name" value="RimP"/>
    <property type="match status" value="1"/>
</dbReference>
<evidence type="ECO:0000259" key="5">
    <source>
        <dbReference type="Pfam" id="PF02576"/>
    </source>
</evidence>
<evidence type="ECO:0000256" key="4">
    <source>
        <dbReference type="SAM" id="MobiDB-lite"/>
    </source>
</evidence>
<dbReference type="InterPro" id="IPR035956">
    <property type="entry name" value="RimP_N_sf"/>
</dbReference>